<evidence type="ECO:0000313" key="2">
    <source>
        <dbReference type="Proteomes" id="UP000515124"/>
    </source>
</evidence>
<accession>A0A6P5RB49</accession>
<name>A0A6P5RB49_PRUAV</name>
<feature type="domain" description="Myb/SANT-like" evidence="1">
    <location>
        <begin position="14"/>
        <end position="108"/>
    </location>
</feature>
<keyword evidence="2" id="KW-1185">Reference proteome</keyword>
<dbReference type="Pfam" id="PF12776">
    <property type="entry name" value="Myb_DNA-bind_3"/>
    <property type="match status" value="1"/>
</dbReference>
<dbReference type="PANTHER" id="PTHR31704">
    <property type="entry name" value="MYB/SANT-LIKE DNA-BINDING DOMAIN PROTEIN-RELATED"/>
    <property type="match status" value="1"/>
</dbReference>
<protein>
    <submittedName>
        <fullName evidence="3">L10-interacting MYB domain-containing protein-like</fullName>
    </submittedName>
</protein>
<dbReference type="Proteomes" id="UP000515124">
    <property type="component" value="Unplaced"/>
</dbReference>
<organism evidence="2 3">
    <name type="scientific">Prunus avium</name>
    <name type="common">Cherry</name>
    <name type="synonym">Cerasus avium</name>
    <dbReference type="NCBI Taxonomy" id="42229"/>
    <lineage>
        <taxon>Eukaryota</taxon>
        <taxon>Viridiplantae</taxon>
        <taxon>Streptophyta</taxon>
        <taxon>Embryophyta</taxon>
        <taxon>Tracheophyta</taxon>
        <taxon>Spermatophyta</taxon>
        <taxon>Magnoliopsida</taxon>
        <taxon>eudicotyledons</taxon>
        <taxon>Gunneridae</taxon>
        <taxon>Pentapetalae</taxon>
        <taxon>rosids</taxon>
        <taxon>fabids</taxon>
        <taxon>Rosales</taxon>
        <taxon>Rosaceae</taxon>
        <taxon>Amygdaloideae</taxon>
        <taxon>Amygdaleae</taxon>
        <taxon>Prunus</taxon>
    </lineage>
</organism>
<dbReference type="InterPro" id="IPR024752">
    <property type="entry name" value="Myb/SANT-like_dom"/>
</dbReference>
<dbReference type="KEGG" id="pavi:110744370"/>
<dbReference type="AlphaFoldDB" id="A0A6P5RB49"/>
<proteinExistence type="predicted"/>
<evidence type="ECO:0000259" key="1">
    <source>
        <dbReference type="Pfam" id="PF12776"/>
    </source>
</evidence>
<dbReference type="RefSeq" id="XP_021800027.1">
    <property type="nucleotide sequence ID" value="XM_021944335.1"/>
</dbReference>
<gene>
    <name evidence="3" type="primary">LOC110744370</name>
</gene>
<dbReference type="PANTHER" id="PTHR31704:SF37">
    <property type="entry name" value="HEAT SHOCK PROTEIN"/>
    <property type="match status" value="1"/>
</dbReference>
<evidence type="ECO:0000313" key="3">
    <source>
        <dbReference type="RefSeq" id="XP_021800027.1"/>
    </source>
</evidence>
<sequence>MRKNVGSSSRATATWNSHNIVIFCDLCIKEVEAGRRPGTHFNKDGWENLKLNFKKETGHEYGKVQLKNKWDALKIEWKLWKELVGKETGLGWNPSKGTVDASDEWWTNKIQINPDYGKLRKKGISPEMEEKLDRMFMNSHW</sequence>
<dbReference type="GeneID" id="110744370"/>
<reference evidence="3" key="1">
    <citation type="submission" date="2025-08" db="UniProtKB">
        <authorList>
            <consortium name="RefSeq"/>
        </authorList>
    </citation>
    <scope>IDENTIFICATION</scope>
</reference>